<dbReference type="OrthoDB" id="5968999at2759"/>
<sequence>LNLFDQGFWKELQQKTLSSGETHLFELLTKTALHAKAEGTVTNYTNSLRRWIEFARVKSFNVFPASVIDVSLFISHLSSTYKSSSVIQSSYCALKWVHDIAGIHNPMENKFLQNLVEGAKREHAKPVSKKAPVTSEALEECCTKYQGCDTLTVRRDISIALLLFAGFLRYNEIADLKIQDVVICDTHLQLTIRKSKTDQYRKGNELVIHRSNKITCPVLNLEKYMRVASISLDHSANFLFRPVTHTKAGYKLIDRNKPLSQTRARESIIGRLQEFMGDANISLHSFRSGGGGLPKQPMPKCPTAVGNDMADGSRIQPRTVT</sequence>
<dbReference type="GO" id="GO:0015074">
    <property type="term" value="P:DNA integration"/>
    <property type="evidence" value="ECO:0007669"/>
    <property type="project" value="InterPro"/>
</dbReference>
<protein>
    <submittedName>
        <fullName evidence="1">DNA breaking rejoining enzymes superfamily, partial</fullName>
    </submittedName>
</protein>
<gene>
    <name evidence="1" type="ORF">PACLA_8A028458</name>
</gene>
<dbReference type="InterPro" id="IPR010998">
    <property type="entry name" value="Integrase_recombinase_N"/>
</dbReference>
<feature type="non-terminal residue" evidence="1">
    <location>
        <position position="1"/>
    </location>
</feature>
<evidence type="ECO:0000313" key="2">
    <source>
        <dbReference type="Proteomes" id="UP001152795"/>
    </source>
</evidence>
<dbReference type="Gene3D" id="1.10.150.130">
    <property type="match status" value="1"/>
</dbReference>
<comment type="caution">
    <text evidence="1">The sequence shown here is derived from an EMBL/GenBank/DDBJ whole genome shotgun (WGS) entry which is preliminary data.</text>
</comment>
<dbReference type="PANTHER" id="PTHR34605">
    <property type="entry name" value="PHAGE_INTEGRASE DOMAIN-CONTAINING PROTEIN"/>
    <property type="match status" value="1"/>
</dbReference>
<organism evidence="1 2">
    <name type="scientific">Paramuricea clavata</name>
    <name type="common">Red gorgonian</name>
    <name type="synonym">Violescent sea-whip</name>
    <dbReference type="NCBI Taxonomy" id="317549"/>
    <lineage>
        <taxon>Eukaryota</taxon>
        <taxon>Metazoa</taxon>
        <taxon>Cnidaria</taxon>
        <taxon>Anthozoa</taxon>
        <taxon>Octocorallia</taxon>
        <taxon>Malacalcyonacea</taxon>
        <taxon>Plexauridae</taxon>
        <taxon>Paramuricea</taxon>
    </lineage>
</organism>
<dbReference type="AlphaFoldDB" id="A0A6S7K0B3"/>
<reference evidence="1" key="1">
    <citation type="submission" date="2020-04" db="EMBL/GenBank/DDBJ databases">
        <authorList>
            <person name="Alioto T."/>
            <person name="Alioto T."/>
            <person name="Gomez Garrido J."/>
        </authorList>
    </citation>
    <scope>NUCLEOTIDE SEQUENCE</scope>
    <source>
        <strain evidence="1">A484AB</strain>
    </source>
</reference>
<dbReference type="GO" id="GO:0006310">
    <property type="term" value="P:DNA recombination"/>
    <property type="evidence" value="ECO:0007669"/>
    <property type="project" value="InterPro"/>
</dbReference>
<accession>A0A6S7K0B3</accession>
<evidence type="ECO:0000313" key="1">
    <source>
        <dbReference type="EMBL" id="CAB4036811.1"/>
    </source>
</evidence>
<dbReference type="PANTHER" id="PTHR34605:SF6">
    <property type="entry name" value="TYR RECOMBINASE DOMAIN-CONTAINING PROTEIN"/>
    <property type="match status" value="1"/>
</dbReference>
<dbReference type="Gene3D" id="1.10.443.10">
    <property type="entry name" value="Intergrase catalytic core"/>
    <property type="match status" value="1"/>
</dbReference>
<dbReference type="SUPFAM" id="SSF47823">
    <property type="entry name" value="lambda integrase-like, N-terminal domain"/>
    <property type="match status" value="1"/>
</dbReference>
<dbReference type="InterPro" id="IPR052925">
    <property type="entry name" value="Phage_Integrase-like_Recomb"/>
</dbReference>
<keyword evidence="2" id="KW-1185">Reference proteome</keyword>
<dbReference type="GO" id="GO:0003677">
    <property type="term" value="F:DNA binding"/>
    <property type="evidence" value="ECO:0007669"/>
    <property type="project" value="InterPro"/>
</dbReference>
<dbReference type="InterPro" id="IPR013762">
    <property type="entry name" value="Integrase-like_cat_sf"/>
</dbReference>
<dbReference type="InterPro" id="IPR011010">
    <property type="entry name" value="DNA_brk_join_enz"/>
</dbReference>
<name>A0A6S7K0B3_PARCT</name>
<dbReference type="SUPFAM" id="SSF56349">
    <property type="entry name" value="DNA breaking-rejoining enzymes"/>
    <property type="match status" value="1"/>
</dbReference>
<proteinExistence type="predicted"/>
<dbReference type="Proteomes" id="UP001152795">
    <property type="component" value="Unassembled WGS sequence"/>
</dbReference>
<dbReference type="EMBL" id="CACRXK020022439">
    <property type="protein sequence ID" value="CAB4036811.1"/>
    <property type="molecule type" value="Genomic_DNA"/>
</dbReference>